<accession>A0A816ZRF3</accession>
<dbReference type="PROSITE" id="PS51388">
    <property type="entry name" value="GED"/>
    <property type="match status" value="1"/>
</dbReference>
<dbReference type="GO" id="GO:0016020">
    <property type="term" value="C:membrane"/>
    <property type="evidence" value="ECO:0007669"/>
    <property type="project" value="TreeGrafter"/>
</dbReference>
<dbReference type="InterPro" id="IPR027417">
    <property type="entry name" value="P-loop_NTPase"/>
</dbReference>
<dbReference type="Gene3D" id="3.40.50.300">
    <property type="entry name" value="P-loop containing nucleotide triphosphate hydrolases"/>
    <property type="match status" value="1"/>
</dbReference>
<evidence type="ECO:0000313" key="6">
    <source>
        <dbReference type="EMBL" id="CAF1616373.1"/>
    </source>
</evidence>
<dbReference type="AlphaFoldDB" id="A0A816ZRF3"/>
<dbReference type="GO" id="GO:0005874">
    <property type="term" value="C:microtubule"/>
    <property type="evidence" value="ECO:0007669"/>
    <property type="project" value="TreeGrafter"/>
</dbReference>
<dbReference type="GO" id="GO:0005737">
    <property type="term" value="C:cytoplasm"/>
    <property type="evidence" value="ECO:0007669"/>
    <property type="project" value="TreeGrafter"/>
</dbReference>
<evidence type="ECO:0000313" key="8">
    <source>
        <dbReference type="Proteomes" id="UP000663824"/>
    </source>
</evidence>
<evidence type="ECO:0000313" key="7">
    <source>
        <dbReference type="EMBL" id="CAF2221233.1"/>
    </source>
</evidence>
<sequence length="658" mass="74726">MNNQLRKLRNARLENAEASSASAPSPSVNNYNPIAMINKEINTEECRQLLKKVDKMREILQMEKVSLPQIVVVGDQSVGKSSILEAISGIELPRAQNICTRCPLELRMKSAPPDSEDYATIRCAGVNELIINDLSEISARVVECTNFLTGNLVNISASPIFLTVYKREIEDDLTLIDLPGITRTQVDGQSPTIYRDIVSLIETCVQADSSIVLHVIPSSVDFTTSESIQICQRYDPQYERQIIAVSKIDKHDKGIAEKLQGIGPGSLALLLGSVAVLNRKQEEIDAKVSFEEMRRREEKFFQTNPAFADVPKEHLGSRELIKKLVSIQQNRIRLTLPSVIEGVKEKIRTKREELKQIPIAILTETDTRFAFNEILRNYRIAVEKRVKGDYEIQSEQVAQAFNPETRDKWDDRIAYHLKMIGKWASAEIQKILSTFSSPNQGTQILQSIEENYGGGLPNFPSSNIIQQLYQPYHKKLEAPCKSLVVWVEQYMTSCLAYILEKVIPPEASYKLFLSRELNKIIKGVIENSKAKCMENVEQMLKMEEKVFTVNSQYMDIFKKLQTSEKTTSDKRAPHDVLIGLQAYCSIVQARIVDHLSQLCEYWFIRNGVLTLDGKLNTEFTPAELLKWMKEPPLLEQKRANLRRSIETMERALVAAESD</sequence>
<evidence type="ECO:0000259" key="5">
    <source>
        <dbReference type="PROSITE" id="PS51718"/>
    </source>
</evidence>
<proteinExistence type="predicted"/>
<dbReference type="SUPFAM" id="SSF52540">
    <property type="entry name" value="P-loop containing nucleoside triphosphate hydrolases"/>
    <property type="match status" value="1"/>
</dbReference>
<dbReference type="Proteomes" id="UP000663824">
    <property type="component" value="Unassembled WGS sequence"/>
</dbReference>
<dbReference type="Proteomes" id="UP000663855">
    <property type="component" value="Unassembled WGS sequence"/>
</dbReference>
<dbReference type="Pfam" id="PF01031">
    <property type="entry name" value="Dynamin_M"/>
    <property type="match status" value="1"/>
</dbReference>
<name>A0A816ZRF3_9BILA</name>
<feature type="domain" description="GED" evidence="4">
    <location>
        <begin position="573"/>
        <end position="658"/>
    </location>
</feature>
<dbReference type="GO" id="GO:0005525">
    <property type="term" value="F:GTP binding"/>
    <property type="evidence" value="ECO:0007669"/>
    <property type="project" value="InterPro"/>
</dbReference>
<dbReference type="EMBL" id="CAJNRE010020078">
    <property type="protein sequence ID" value="CAF2221233.1"/>
    <property type="molecule type" value="Genomic_DNA"/>
</dbReference>
<evidence type="ECO:0000256" key="1">
    <source>
        <dbReference type="ARBA" id="ARBA00022741"/>
    </source>
</evidence>
<dbReference type="PRINTS" id="PR00195">
    <property type="entry name" value="DYNAMIN"/>
</dbReference>
<feature type="compositionally biased region" description="Low complexity" evidence="3">
    <location>
        <begin position="16"/>
        <end position="29"/>
    </location>
</feature>
<keyword evidence="2" id="KW-0342">GTP-binding</keyword>
<dbReference type="InterPro" id="IPR001401">
    <property type="entry name" value="Dynamin_GTPase"/>
</dbReference>
<dbReference type="InterPro" id="IPR022812">
    <property type="entry name" value="Dynamin"/>
</dbReference>
<evidence type="ECO:0000256" key="3">
    <source>
        <dbReference type="SAM" id="MobiDB-lite"/>
    </source>
</evidence>
<evidence type="ECO:0000259" key="4">
    <source>
        <dbReference type="PROSITE" id="PS51388"/>
    </source>
</evidence>
<feature type="compositionally biased region" description="Basic residues" evidence="3">
    <location>
        <begin position="1"/>
        <end position="10"/>
    </location>
</feature>
<dbReference type="PROSITE" id="PS51718">
    <property type="entry name" value="G_DYNAMIN_2"/>
    <property type="match status" value="1"/>
</dbReference>
<dbReference type="SMART" id="SM00053">
    <property type="entry name" value="DYNc"/>
    <property type="match status" value="1"/>
</dbReference>
<protein>
    <submittedName>
        <fullName evidence="7">Uncharacterized protein</fullName>
    </submittedName>
</protein>
<dbReference type="InterPro" id="IPR045063">
    <property type="entry name" value="Dynamin_N"/>
</dbReference>
<feature type="domain" description="Dynamin-type G" evidence="5">
    <location>
        <begin position="64"/>
        <end position="337"/>
    </location>
</feature>
<dbReference type="PANTHER" id="PTHR11566">
    <property type="entry name" value="DYNAMIN"/>
    <property type="match status" value="1"/>
</dbReference>
<gene>
    <name evidence="6" type="ORF">CJN711_LOCUS37259</name>
    <name evidence="7" type="ORF">MBJ925_LOCUS36389</name>
</gene>
<feature type="region of interest" description="Disordered" evidence="3">
    <location>
        <begin position="1"/>
        <end position="29"/>
    </location>
</feature>
<dbReference type="EMBL" id="CAJNOV010018085">
    <property type="protein sequence ID" value="CAF1616373.1"/>
    <property type="molecule type" value="Genomic_DNA"/>
</dbReference>
<evidence type="ECO:0000256" key="2">
    <source>
        <dbReference type="ARBA" id="ARBA00023134"/>
    </source>
</evidence>
<organism evidence="7 8">
    <name type="scientific">Rotaria magnacalcarata</name>
    <dbReference type="NCBI Taxonomy" id="392030"/>
    <lineage>
        <taxon>Eukaryota</taxon>
        <taxon>Metazoa</taxon>
        <taxon>Spiralia</taxon>
        <taxon>Gnathifera</taxon>
        <taxon>Rotifera</taxon>
        <taxon>Eurotatoria</taxon>
        <taxon>Bdelloidea</taxon>
        <taxon>Philodinida</taxon>
        <taxon>Philodinidae</taxon>
        <taxon>Rotaria</taxon>
    </lineage>
</organism>
<comment type="caution">
    <text evidence="7">The sequence shown here is derived from an EMBL/GenBank/DDBJ whole genome shotgun (WGS) entry which is preliminary data.</text>
</comment>
<keyword evidence="1" id="KW-0547">Nucleotide-binding</keyword>
<dbReference type="GO" id="GO:0008017">
    <property type="term" value="F:microtubule binding"/>
    <property type="evidence" value="ECO:0007669"/>
    <property type="project" value="TreeGrafter"/>
</dbReference>
<dbReference type="InterPro" id="IPR030381">
    <property type="entry name" value="G_DYNAMIN_dom"/>
</dbReference>
<dbReference type="Pfam" id="PF00350">
    <property type="entry name" value="Dynamin_N"/>
    <property type="match status" value="1"/>
</dbReference>
<dbReference type="CDD" id="cd08771">
    <property type="entry name" value="DLP_1"/>
    <property type="match status" value="1"/>
</dbReference>
<dbReference type="InterPro" id="IPR020850">
    <property type="entry name" value="GED_dom"/>
</dbReference>
<dbReference type="PANTHER" id="PTHR11566:SF173">
    <property type="entry name" value="DYNAMIN-RELATED PROTEIN 4C"/>
    <property type="match status" value="1"/>
</dbReference>
<dbReference type="Gene3D" id="1.20.120.1240">
    <property type="entry name" value="Dynamin, middle domain"/>
    <property type="match status" value="1"/>
</dbReference>
<dbReference type="InterPro" id="IPR000375">
    <property type="entry name" value="Dynamin_stalk"/>
</dbReference>
<dbReference type="GO" id="GO:0003924">
    <property type="term" value="F:GTPase activity"/>
    <property type="evidence" value="ECO:0007669"/>
    <property type="project" value="InterPro"/>
</dbReference>
<reference evidence="7" key="1">
    <citation type="submission" date="2021-02" db="EMBL/GenBank/DDBJ databases">
        <authorList>
            <person name="Nowell W R."/>
        </authorList>
    </citation>
    <scope>NUCLEOTIDE SEQUENCE</scope>
</reference>